<dbReference type="InterPro" id="IPR001347">
    <property type="entry name" value="SIS_dom"/>
</dbReference>
<dbReference type="GO" id="GO:0097367">
    <property type="term" value="F:carbohydrate derivative binding"/>
    <property type="evidence" value="ECO:0007669"/>
    <property type="project" value="InterPro"/>
</dbReference>
<dbReference type="InterPro" id="IPR047640">
    <property type="entry name" value="RpiR-like"/>
</dbReference>
<dbReference type="OrthoDB" id="9814676at2"/>
<reference evidence="6 7" key="1">
    <citation type="submission" date="2015-07" db="EMBL/GenBank/DDBJ databases">
        <title>Whole genome sequencing of Bosea vaviloviae isolated from cave pool.</title>
        <authorList>
            <person name="Tan N.E.H."/>
            <person name="Lee Y.P."/>
            <person name="Gan H.M."/>
            <person name="Barton H."/>
            <person name="Savka M.A."/>
        </authorList>
    </citation>
    <scope>NUCLEOTIDE SEQUENCE [LARGE SCALE GENOMIC DNA]</scope>
    <source>
        <strain evidence="6 7">SD260</strain>
    </source>
</reference>
<dbReference type="Gene3D" id="3.40.50.10490">
    <property type="entry name" value="Glucose-6-phosphate isomerase like protein, domain 1"/>
    <property type="match status" value="1"/>
</dbReference>
<comment type="caution">
    <text evidence="6">The sequence shown here is derived from an EMBL/GenBank/DDBJ whole genome shotgun (WGS) entry which is preliminary data.</text>
</comment>
<dbReference type="CDD" id="cd05013">
    <property type="entry name" value="SIS_RpiR"/>
    <property type="match status" value="1"/>
</dbReference>
<evidence type="ECO:0000313" key="6">
    <source>
        <dbReference type="EMBL" id="KPH82535.1"/>
    </source>
</evidence>
<dbReference type="PROSITE" id="PS51464">
    <property type="entry name" value="SIS"/>
    <property type="match status" value="1"/>
</dbReference>
<feature type="domain" description="HTH rpiR-type" evidence="4">
    <location>
        <begin position="4"/>
        <end position="80"/>
    </location>
</feature>
<dbReference type="InterPro" id="IPR000281">
    <property type="entry name" value="HTH_RpiR"/>
</dbReference>
<dbReference type="InterPro" id="IPR009057">
    <property type="entry name" value="Homeodomain-like_sf"/>
</dbReference>
<organism evidence="6 7">
    <name type="scientific">Bosea vaviloviae</name>
    <dbReference type="NCBI Taxonomy" id="1526658"/>
    <lineage>
        <taxon>Bacteria</taxon>
        <taxon>Pseudomonadati</taxon>
        <taxon>Pseudomonadota</taxon>
        <taxon>Alphaproteobacteria</taxon>
        <taxon>Hyphomicrobiales</taxon>
        <taxon>Boseaceae</taxon>
        <taxon>Bosea</taxon>
    </lineage>
</organism>
<evidence type="ECO:0000256" key="3">
    <source>
        <dbReference type="ARBA" id="ARBA00023163"/>
    </source>
</evidence>
<evidence type="ECO:0008006" key="8">
    <source>
        <dbReference type="Google" id="ProtNLM"/>
    </source>
</evidence>
<dbReference type="PATRIC" id="fig|1526658.3.peg.1289"/>
<dbReference type="GO" id="GO:0003700">
    <property type="term" value="F:DNA-binding transcription factor activity"/>
    <property type="evidence" value="ECO:0007669"/>
    <property type="project" value="InterPro"/>
</dbReference>
<dbReference type="Gene3D" id="1.10.10.10">
    <property type="entry name" value="Winged helix-like DNA-binding domain superfamily/Winged helix DNA-binding domain"/>
    <property type="match status" value="1"/>
</dbReference>
<dbReference type="Pfam" id="PF01380">
    <property type="entry name" value="SIS"/>
    <property type="match status" value="1"/>
</dbReference>
<dbReference type="PANTHER" id="PTHR30514:SF18">
    <property type="entry name" value="RPIR-FAMILY TRANSCRIPTIONAL REGULATOR"/>
    <property type="match status" value="1"/>
</dbReference>
<accession>A0A0N1F7L1</accession>
<proteinExistence type="predicted"/>
<protein>
    <recommendedName>
        <fullName evidence="8">Transcriptional regulator</fullName>
    </recommendedName>
</protein>
<dbReference type="AlphaFoldDB" id="A0A0N1F7L1"/>
<evidence type="ECO:0000256" key="1">
    <source>
        <dbReference type="ARBA" id="ARBA00023015"/>
    </source>
</evidence>
<evidence type="ECO:0000256" key="2">
    <source>
        <dbReference type="ARBA" id="ARBA00023125"/>
    </source>
</evidence>
<name>A0A0N1F7L1_9HYPH</name>
<dbReference type="RefSeq" id="WP_054207642.1">
    <property type="nucleotide sequence ID" value="NZ_LGSZ01000019.1"/>
</dbReference>
<dbReference type="SUPFAM" id="SSF53697">
    <property type="entry name" value="SIS domain"/>
    <property type="match status" value="1"/>
</dbReference>
<dbReference type="Proteomes" id="UP000037822">
    <property type="component" value="Unassembled WGS sequence"/>
</dbReference>
<keyword evidence="7" id="KW-1185">Reference proteome</keyword>
<evidence type="ECO:0000313" key="7">
    <source>
        <dbReference type="Proteomes" id="UP000037822"/>
    </source>
</evidence>
<sequence length="297" mass="31629">MDQKDVVAALGLQFERLPTQLRAVARWVLDHPADVALLATRGQARRAGLAPATFTRLAQRLGLPGYDALRATYAASLRQRPDGFANRATELLARHGEDGDSAIAQDMFAALAQHIRALSEPDCVARLERAAARLADARSVFCFGLRSAFPAAYMLDYIRALIGADSTLADGAGGRGIDALRRIGPGDVLFVASVSPYTRLTIQAAALARDKGAAIVALTDSAHSPLAALADELVLVRTETPSFFHTMTPAFAAVECLAALMTARRGQPALDAIAAAEAQLDAFSTFESPRRPKRRPA</sequence>
<dbReference type="GO" id="GO:1901135">
    <property type="term" value="P:carbohydrate derivative metabolic process"/>
    <property type="evidence" value="ECO:0007669"/>
    <property type="project" value="InterPro"/>
</dbReference>
<dbReference type="InterPro" id="IPR046348">
    <property type="entry name" value="SIS_dom_sf"/>
</dbReference>
<dbReference type="GO" id="GO:0003677">
    <property type="term" value="F:DNA binding"/>
    <property type="evidence" value="ECO:0007669"/>
    <property type="project" value="UniProtKB-KW"/>
</dbReference>
<keyword evidence="2" id="KW-0238">DNA-binding</keyword>
<dbReference type="EMBL" id="LGSZ01000019">
    <property type="protein sequence ID" value="KPH82535.1"/>
    <property type="molecule type" value="Genomic_DNA"/>
</dbReference>
<dbReference type="InterPro" id="IPR036388">
    <property type="entry name" value="WH-like_DNA-bd_sf"/>
</dbReference>
<dbReference type="SUPFAM" id="SSF46689">
    <property type="entry name" value="Homeodomain-like"/>
    <property type="match status" value="1"/>
</dbReference>
<keyword evidence="3" id="KW-0804">Transcription</keyword>
<dbReference type="PROSITE" id="PS51071">
    <property type="entry name" value="HTH_RPIR"/>
    <property type="match status" value="1"/>
</dbReference>
<evidence type="ECO:0000259" key="5">
    <source>
        <dbReference type="PROSITE" id="PS51464"/>
    </source>
</evidence>
<keyword evidence="1" id="KW-0805">Transcription regulation</keyword>
<dbReference type="InterPro" id="IPR035472">
    <property type="entry name" value="RpiR-like_SIS"/>
</dbReference>
<dbReference type="PANTHER" id="PTHR30514">
    <property type="entry name" value="GLUCOKINASE"/>
    <property type="match status" value="1"/>
</dbReference>
<gene>
    <name evidence="6" type="ORF">AE618_03395</name>
</gene>
<evidence type="ECO:0000259" key="4">
    <source>
        <dbReference type="PROSITE" id="PS51071"/>
    </source>
</evidence>
<feature type="domain" description="SIS" evidence="5">
    <location>
        <begin position="130"/>
        <end position="263"/>
    </location>
</feature>